<dbReference type="SUPFAM" id="SSF57903">
    <property type="entry name" value="FYVE/PHD zinc finger"/>
    <property type="match status" value="1"/>
</dbReference>
<dbReference type="PROSITE" id="PS01359">
    <property type="entry name" value="ZF_PHD_1"/>
    <property type="match status" value="1"/>
</dbReference>
<feature type="compositionally biased region" description="Polar residues" evidence="5">
    <location>
        <begin position="1"/>
        <end position="11"/>
    </location>
</feature>
<gene>
    <name evidence="7" type="ORF">PM001_LOCUS4245</name>
</gene>
<evidence type="ECO:0000313" key="7">
    <source>
        <dbReference type="EMBL" id="CAK7910859.1"/>
    </source>
</evidence>
<dbReference type="CDD" id="cd15489">
    <property type="entry name" value="PHD_SF"/>
    <property type="match status" value="1"/>
</dbReference>
<dbReference type="InterPro" id="IPR001965">
    <property type="entry name" value="Znf_PHD"/>
</dbReference>
<feature type="region of interest" description="Disordered" evidence="5">
    <location>
        <begin position="339"/>
        <end position="442"/>
    </location>
</feature>
<dbReference type="GO" id="GO:0006355">
    <property type="term" value="P:regulation of DNA-templated transcription"/>
    <property type="evidence" value="ECO:0007669"/>
    <property type="project" value="InterPro"/>
</dbReference>
<evidence type="ECO:0000256" key="2">
    <source>
        <dbReference type="ARBA" id="ARBA00022771"/>
    </source>
</evidence>
<evidence type="ECO:0000256" key="3">
    <source>
        <dbReference type="ARBA" id="ARBA00022833"/>
    </source>
</evidence>
<keyword evidence="2 4" id="KW-0863">Zinc-finger</keyword>
<evidence type="ECO:0000256" key="5">
    <source>
        <dbReference type="SAM" id="MobiDB-lite"/>
    </source>
</evidence>
<proteinExistence type="predicted"/>
<evidence type="ECO:0000256" key="4">
    <source>
        <dbReference type="PROSITE-ProRule" id="PRU00146"/>
    </source>
</evidence>
<dbReference type="Proteomes" id="UP001162060">
    <property type="component" value="Unassembled WGS sequence"/>
</dbReference>
<dbReference type="InterPro" id="IPR013088">
    <property type="entry name" value="Znf_NHR/GATA"/>
</dbReference>
<reference evidence="7" key="1">
    <citation type="submission" date="2024-01" db="EMBL/GenBank/DDBJ databases">
        <authorList>
            <person name="Webb A."/>
        </authorList>
    </citation>
    <scope>NUCLEOTIDE SEQUENCE</scope>
    <source>
        <strain evidence="7">Pm1</strain>
    </source>
</reference>
<dbReference type="GO" id="GO:0008270">
    <property type="term" value="F:zinc ion binding"/>
    <property type="evidence" value="ECO:0007669"/>
    <property type="project" value="UniProtKB-KW"/>
</dbReference>
<keyword evidence="1" id="KW-0479">Metal-binding</keyword>
<feature type="domain" description="PHD-type" evidence="6">
    <location>
        <begin position="585"/>
        <end position="644"/>
    </location>
</feature>
<keyword evidence="3" id="KW-0862">Zinc</keyword>
<dbReference type="EMBL" id="CAKLBY020000036">
    <property type="protein sequence ID" value="CAK7910859.1"/>
    <property type="molecule type" value="Genomic_DNA"/>
</dbReference>
<dbReference type="SMART" id="SM00249">
    <property type="entry name" value="PHD"/>
    <property type="match status" value="1"/>
</dbReference>
<dbReference type="AlphaFoldDB" id="A0AAV1TD63"/>
<dbReference type="InterPro" id="IPR011011">
    <property type="entry name" value="Znf_FYVE_PHD"/>
</dbReference>
<feature type="compositionally biased region" description="Pro residues" evidence="5">
    <location>
        <begin position="15"/>
        <end position="24"/>
    </location>
</feature>
<dbReference type="Gene3D" id="3.30.50.10">
    <property type="entry name" value="Erythroid Transcription Factor GATA-1, subunit A"/>
    <property type="match status" value="1"/>
</dbReference>
<evidence type="ECO:0000256" key="1">
    <source>
        <dbReference type="ARBA" id="ARBA00022723"/>
    </source>
</evidence>
<feature type="compositionally biased region" description="Low complexity" evidence="5">
    <location>
        <begin position="524"/>
        <end position="564"/>
    </location>
</feature>
<dbReference type="PROSITE" id="PS50016">
    <property type="entry name" value="ZF_PHD_2"/>
    <property type="match status" value="1"/>
</dbReference>
<organism evidence="7 8">
    <name type="scientific">Peronospora matthiolae</name>
    <dbReference type="NCBI Taxonomy" id="2874970"/>
    <lineage>
        <taxon>Eukaryota</taxon>
        <taxon>Sar</taxon>
        <taxon>Stramenopiles</taxon>
        <taxon>Oomycota</taxon>
        <taxon>Peronosporomycetes</taxon>
        <taxon>Peronosporales</taxon>
        <taxon>Peronosporaceae</taxon>
        <taxon>Peronospora</taxon>
    </lineage>
</organism>
<evidence type="ECO:0000259" key="6">
    <source>
        <dbReference type="PROSITE" id="PS50016"/>
    </source>
</evidence>
<name>A0AAV1TD63_9STRA</name>
<sequence length="644" mass="71859">MPPPGSSQVTRTRPEQPPPSPASPRRPGHAPSDGLPLLPCHDAPVPVASFPTPPPLAVAQFGAVPSPNDVRAQLLVARYRRNSSPLPEPVAEMTLRIDTELELLRRRCFAQRNAQWRNATPDEFEFQPVPCNVWTDVESPANEKLKLRMMKVEGVLDGSGKEFFYAPEKKHDQRDPTHVDQYVRDRPWPPREFALKPVTKPSRGRGGKRKAAPMGAVLDPVPRVAKRCRECETQSTPLWRTQMRNGKGEKAGTMKGAAMVVNGILAQNVAKGALQLMGGKTDEVVQQVEVDLCLACYLKLERADLFQQKRADKKRDERRKKEQAAAAVLQEKKRLKLQMQSLKKQQKEHKKQEELTVQPVVEEGEQVDEDVFEDDAALGAESPQFMRNEVDAGTGSWKEKKKDRKHSRKDKKKKKKHRRKLDDLEDLESDGRTPIPSPAQMNGYVYADRDSDTHATSLVSSFETNQASLKNRHMETVVAETEPEVLDDGAYDPKDEAVSAATARSSSRKRKSVQRTEPTAVVESSVSVLKRRSTSSSRTSRSKQTGARATTVASTGVTVSPAASVRKRSRAKRESVRERELRALGQYCPVCNDVYEDDDQNTFVCCDSCELWVHGACDPTLTQDLIAAMANTEDKYVCPLCAGR</sequence>
<dbReference type="Pfam" id="PF00628">
    <property type="entry name" value="PHD"/>
    <property type="match status" value="1"/>
</dbReference>
<protein>
    <recommendedName>
        <fullName evidence="6">PHD-type domain-containing protein</fullName>
    </recommendedName>
</protein>
<feature type="region of interest" description="Disordered" evidence="5">
    <location>
        <begin position="482"/>
        <end position="573"/>
    </location>
</feature>
<dbReference type="InterPro" id="IPR013083">
    <property type="entry name" value="Znf_RING/FYVE/PHD"/>
</dbReference>
<feature type="compositionally biased region" description="Basic residues" evidence="5">
    <location>
        <begin position="399"/>
        <end position="419"/>
    </location>
</feature>
<feature type="region of interest" description="Disordered" evidence="5">
    <location>
        <begin position="1"/>
        <end position="40"/>
    </location>
</feature>
<comment type="caution">
    <text evidence="7">The sequence shown here is derived from an EMBL/GenBank/DDBJ whole genome shotgun (WGS) entry which is preliminary data.</text>
</comment>
<accession>A0AAV1TD63</accession>
<dbReference type="InterPro" id="IPR019787">
    <property type="entry name" value="Znf_PHD-finger"/>
</dbReference>
<feature type="compositionally biased region" description="Acidic residues" evidence="5">
    <location>
        <begin position="362"/>
        <end position="376"/>
    </location>
</feature>
<dbReference type="Gene3D" id="3.30.40.10">
    <property type="entry name" value="Zinc/RING finger domain, C3HC4 (zinc finger)"/>
    <property type="match status" value="1"/>
</dbReference>
<evidence type="ECO:0000313" key="8">
    <source>
        <dbReference type="Proteomes" id="UP001162060"/>
    </source>
</evidence>
<dbReference type="InterPro" id="IPR019786">
    <property type="entry name" value="Zinc_finger_PHD-type_CS"/>
</dbReference>